<name>A0A0F9RUC2_9ZZZZ</name>
<evidence type="ECO:0000313" key="1">
    <source>
        <dbReference type="EMBL" id="KKN53492.1"/>
    </source>
</evidence>
<gene>
    <name evidence="1" type="ORF">LCGC14_0601890</name>
</gene>
<protein>
    <submittedName>
        <fullName evidence="1">Uncharacterized protein</fullName>
    </submittedName>
</protein>
<accession>A0A0F9RUC2</accession>
<organism evidence="1">
    <name type="scientific">marine sediment metagenome</name>
    <dbReference type="NCBI Taxonomy" id="412755"/>
    <lineage>
        <taxon>unclassified sequences</taxon>
        <taxon>metagenomes</taxon>
        <taxon>ecological metagenomes</taxon>
    </lineage>
</organism>
<proteinExistence type="predicted"/>
<dbReference type="AlphaFoldDB" id="A0A0F9RUC2"/>
<reference evidence="1" key="1">
    <citation type="journal article" date="2015" name="Nature">
        <title>Complex archaea that bridge the gap between prokaryotes and eukaryotes.</title>
        <authorList>
            <person name="Spang A."/>
            <person name="Saw J.H."/>
            <person name="Jorgensen S.L."/>
            <person name="Zaremba-Niedzwiedzka K."/>
            <person name="Martijn J."/>
            <person name="Lind A.E."/>
            <person name="van Eijk R."/>
            <person name="Schleper C."/>
            <person name="Guy L."/>
            <person name="Ettema T.J."/>
        </authorList>
    </citation>
    <scope>NUCLEOTIDE SEQUENCE</scope>
</reference>
<sequence>MSNIPGIKCKHTIITPNCRTSGDMVAFNKAVAVLRTGYHNALDFKANKKANFHLVLTVER</sequence>
<dbReference type="EMBL" id="LAZR01000969">
    <property type="protein sequence ID" value="KKN53492.1"/>
    <property type="molecule type" value="Genomic_DNA"/>
</dbReference>
<comment type="caution">
    <text evidence="1">The sequence shown here is derived from an EMBL/GenBank/DDBJ whole genome shotgun (WGS) entry which is preliminary data.</text>
</comment>